<dbReference type="PANTHER" id="PTHR34819:SF5">
    <property type="entry name" value="CONSERVED REPEAT DOMAIN PROTEIN"/>
    <property type="match status" value="1"/>
</dbReference>
<dbReference type="PROSITE" id="PS51257">
    <property type="entry name" value="PROKAR_LIPOPROTEIN"/>
    <property type="match status" value="1"/>
</dbReference>
<evidence type="ECO:0000313" key="3">
    <source>
        <dbReference type="EMBL" id="TWT30791.1"/>
    </source>
</evidence>
<feature type="domain" description="DUF11" evidence="2">
    <location>
        <begin position="734"/>
        <end position="841"/>
    </location>
</feature>
<dbReference type="PANTHER" id="PTHR34819">
    <property type="entry name" value="LARGE CYSTEINE-RICH PERIPLASMIC PROTEIN OMCB"/>
    <property type="match status" value="1"/>
</dbReference>
<accession>A0A5C5UWS8</accession>
<sequence length="857" mass="90421">MRSFHPDNSRRLIAISLLLSLVGSGCSSIRVPSIDPTGRRVFDCDQSTTLFAPSDCMPKPAYAAPPAPAPCAASGAVATTPLPKPPKGVVEPEKSLSLSPSRIVAPVGTEVVLVAGLNGEECCLHEGGRPIKWMISQDSVGHFSEVGGRDTTTRFVSLGGEQGIVSPTYAIGRTQLFDQTIDRGTEIPGDDVRVLRGQNWISVSSSSPGTSRVTALADKLKNWPARQRTATVEWIDAQWQIPASAFQRAGERAFLTTTVTTQTTQSPLHSWIVKYEIIDGAAAGFMVNGVMSSTPAVEVTTDSNGRATAEIVPATRDQPGVARVRVTVIRPDNANYGTTERLTLATQDATVTWSAAQLTAEIAGPAVAEIDSTATYDLVISNQGDVPATNVVAFIPLPGGMQYAQSSVPATQRGNDVEWSLGTIEARGYRRIQMVCAVQGAGNHQLCLSVSGDGELRHRSCANTQVASNNISVQVNGPQQIINGSEFDTIITIRNNGTAPLTNLVLRDEFSTGLQHISGAGNMIATNPISVAPGETINETLTFQAVANGRQCHRISVTADGEAPVLREACVDVVPPAAQPNYDLSFIATNPNSPGQPIQAIAQGDDVLFLMRLQNISSVQLRAVQIAINYDANFEGLSATQYGNSDELRTVKWQYNEGIAPGASAELRVLCKATELANAACARVTVSASDLQPQTLQACVQIAQPRSAPPEQPPAVNPNNGNAGNQPMAQPGQLSVKIASLQGDVRVGGAITYVMTVKNESATEDSNVQIMLRLPPGLKNAQVASRDGTNFGAPRISPDGSNVAIPPINYLRAGATLEFEVQATAVAAGPQTIIAEATSARSSQLATAQETTNAYPQ</sequence>
<feature type="compositionally biased region" description="Low complexity" evidence="1">
    <location>
        <begin position="717"/>
        <end position="727"/>
    </location>
</feature>
<dbReference type="InterPro" id="IPR051172">
    <property type="entry name" value="Chlamydia_OmcB"/>
</dbReference>
<evidence type="ECO:0000256" key="1">
    <source>
        <dbReference type="SAM" id="MobiDB-lite"/>
    </source>
</evidence>
<name>A0A5C5UWS8_9BACT</name>
<dbReference type="Pfam" id="PF01345">
    <property type="entry name" value="DUF11"/>
    <property type="match status" value="2"/>
</dbReference>
<protein>
    <recommendedName>
        <fullName evidence="2">DUF11 domain-containing protein</fullName>
    </recommendedName>
</protein>
<dbReference type="InterPro" id="IPR047589">
    <property type="entry name" value="DUF11_rpt"/>
</dbReference>
<feature type="compositionally biased region" description="Pro residues" evidence="1">
    <location>
        <begin position="707"/>
        <end position="716"/>
    </location>
</feature>
<dbReference type="NCBIfam" id="TIGR01451">
    <property type="entry name" value="B_ant_repeat"/>
    <property type="match status" value="2"/>
</dbReference>
<evidence type="ECO:0000313" key="4">
    <source>
        <dbReference type="Proteomes" id="UP000318878"/>
    </source>
</evidence>
<comment type="caution">
    <text evidence="3">The sequence shown here is derived from an EMBL/GenBank/DDBJ whole genome shotgun (WGS) entry which is preliminary data.</text>
</comment>
<feature type="region of interest" description="Disordered" evidence="1">
    <location>
        <begin position="706"/>
        <end position="730"/>
    </location>
</feature>
<dbReference type="InterPro" id="IPR013783">
    <property type="entry name" value="Ig-like_fold"/>
</dbReference>
<dbReference type="EMBL" id="SJPF01000005">
    <property type="protein sequence ID" value="TWT30791.1"/>
    <property type="molecule type" value="Genomic_DNA"/>
</dbReference>
<dbReference type="Proteomes" id="UP000318878">
    <property type="component" value="Unassembled WGS sequence"/>
</dbReference>
<organism evidence="3 4">
    <name type="scientific">Blastopirellula retiformator</name>
    <dbReference type="NCBI Taxonomy" id="2527970"/>
    <lineage>
        <taxon>Bacteria</taxon>
        <taxon>Pseudomonadati</taxon>
        <taxon>Planctomycetota</taxon>
        <taxon>Planctomycetia</taxon>
        <taxon>Pirellulales</taxon>
        <taxon>Pirellulaceae</taxon>
        <taxon>Blastopirellula</taxon>
    </lineage>
</organism>
<dbReference type="OrthoDB" id="282600at2"/>
<feature type="domain" description="DUF11" evidence="2">
    <location>
        <begin position="366"/>
        <end position="452"/>
    </location>
</feature>
<proteinExistence type="predicted"/>
<gene>
    <name evidence="3" type="ORF">Enr8_43160</name>
</gene>
<dbReference type="AlphaFoldDB" id="A0A5C5UWS8"/>
<reference evidence="3 4" key="1">
    <citation type="submission" date="2019-02" db="EMBL/GenBank/DDBJ databases">
        <title>Deep-cultivation of Planctomycetes and their phenomic and genomic characterization uncovers novel biology.</title>
        <authorList>
            <person name="Wiegand S."/>
            <person name="Jogler M."/>
            <person name="Boedeker C."/>
            <person name="Pinto D."/>
            <person name="Vollmers J."/>
            <person name="Rivas-Marin E."/>
            <person name="Kohn T."/>
            <person name="Peeters S.H."/>
            <person name="Heuer A."/>
            <person name="Rast P."/>
            <person name="Oberbeckmann S."/>
            <person name="Bunk B."/>
            <person name="Jeske O."/>
            <person name="Meyerdierks A."/>
            <person name="Storesund J.E."/>
            <person name="Kallscheuer N."/>
            <person name="Luecker S."/>
            <person name="Lage O.M."/>
            <person name="Pohl T."/>
            <person name="Merkel B.J."/>
            <person name="Hornburger P."/>
            <person name="Mueller R.-W."/>
            <person name="Bruemmer F."/>
            <person name="Labrenz M."/>
            <person name="Spormann A.M."/>
            <person name="Op Den Camp H."/>
            <person name="Overmann J."/>
            <person name="Amann R."/>
            <person name="Jetten M.S.M."/>
            <person name="Mascher T."/>
            <person name="Medema M.H."/>
            <person name="Devos D.P."/>
            <person name="Kaster A.-K."/>
            <person name="Ovreas L."/>
            <person name="Rohde M."/>
            <person name="Galperin M.Y."/>
            <person name="Jogler C."/>
        </authorList>
    </citation>
    <scope>NUCLEOTIDE SEQUENCE [LARGE SCALE GENOMIC DNA]</scope>
    <source>
        <strain evidence="3 4">Enr8</strain>
    </source>
</reference>
<dbReference type="RefSeq" id="WP_146435536.1">
    <property type="nucleotide sequence ID" value="NZ_SJPF01000005.1"/>
</dbReference>
<dbReference type="InterPro" id="IPR001434">
    <property type="entry name" value="OmcB-like_DUF11"/>
</dbReference>
<keyword evidence="4" id="KW-1185">Reference proteome</keyword>
<dbReference type="Gene3D" id="2.60.40.10">
    <property type="entry name" value="Immunoglobulins"/>
    <property type="match status" value="1"/>
</dbReference>
<evidence type="ECO:0000259" key="2">
    <source>
        <dbReference type="Pfam" id="PF01345"/>
    </source>
</evidence>